<evidence type="ECO:0000313" key="8">
    <source>
        <dbReference type="EMBL" id="KAK4132182.1"/>
    </source>
</evidence>
<evidence type="ECO:0000256" key="2">
    <source>
        <dbReference type="ARBA" id="ARBA00022692"/>
    </source>
</evidence>
<comment type="caution">
    <text evidence="8">The sequence shown here is derived from an EMBL/GenBank/DDBJ whole genome shotgun (WGS) entry which is preliminary data.</text>
</comment>
<evidence type="ECO:0000256" key="3">
    <source>
        <dbReference type="ARBA" id="ARBA00022989"/>
    </source>
</evidence>
<accession>A0AAN6UFS9</accession>
<feature type="transmembrane region" description="Helical" evidence="6">
    <location>
        <begin position="24"/>
        <end position="45"/>
    </location>
</feature>
<dbReference type="Proteomes" id="UP001304895">
    <property type="component" value="Unassembled WGS sequence"/>
</dbReference>
<comment type="subcellular location">
    <subcellularLocation>
        <location evidence="1">Membrane</location>
        <topology evidence="1">Multi-pass membrane protein</topology>
    </subcellularLocation>
</comment>
<comment type="similarity">
    <text evidence="5">Belongs to the SAT4 family.</text>
</comment>
<evidence type="ECO:0000313" key="9">
    <source>
        <dbReference type="Proteomes" id="UP001304895"/>
    </source>
</evidence>
<evidence type="ECO:0000256" key="5">
    <source>
        <dbReference type="ARBA" id="ARBA00038359"/>
    </source>
</evidence>
<feature type="transmembrane region" description="Helical" evidence="6">
    <location>
        <begin position="164"/>
        <end position="183"/>
    </location>
</feature>
<protein>
    <recommendedName>
        <fullName evidence="7">Rhodopsin domain-containing protein</fullName>
    </recommendedName>
</protein>
<keyword evidence="3 6" id="KW-1133">Transmembrane helix</keyword>
<proteinExistence type="inferred from homology"/>
<name>A0AAN6UFS9_9PEZI</name>
<dbReference type="GO" id="GO:0016020">
    <property type="term" value="C:membrane"/>
    <property type="evidence" value="ECO:0007669"/>
    <property type="project" value="UniProtKB-SubCell"/>
</dbReference>
<dbReference type="PANTHER" id="PTHR33048">
    <property type="entry name" value="PTH11-LIKE INTEGRAL MEMBRANE PROTEIN (AFU_ORTHOLOGUE AFUA_5G11245)"/>
    <property type="match status" value="1"/>
</dbReference>
<reference evidence="8" key="1">
    <citation type="journal article" date="2023" name="Mol. Phylogenet. Evol.">
        <title>Genome-scale phylogeny and comparative genomics of the fungal order Sordariales.</title>
        <authorList>
            <person name="Hensen N."/>
            <person name="Bonometti L."/>
            <person name="Westerberg I."/>
            <person name="Brannstrom I.O."/>
            <person name="Guillou S."/>
            <person name="Cros-Aarteil S."/>
            <person name="Calhoun S."/>
            <person name="Haridas S."/>
            <person name="Kuo A."/>
            <person name="Mondo S."/>
            <person name="Pangilinan J."/>
            <person name="Riley R."/>
            <person name="LaButti K."/>
            <person name="Andreopoulos B."/>
            <person name="Lipzen A."/>
            <person name="Chen C."/>
            <person name="Yan M."/>
            <person name="Daum C."/>
            <person name="Ng V."/>
            <person name="Clum A."/>
            <person name="Steindorff A."/>
            <person name="Ohm R.A."/>
            <person name="Martin F."/>
            <person name="Silar P."/>
            <person name="Natvig D.O."/>
            <person name="Lalanne C."/>
            <person name="Gautier V."/>
            <person name="Ament-Velasquez S.L."/>
            <person name="Kruys A."/>
            <person name="Hutchinson M.I."/>
            <person name="Powell A.J."/>
            <person name="Barry K."/>
            <person name="Miller A.N."/>
            <person name="Grigoriev I.V."/>
            <person name="Debuchy R."/>
            <person name="Gladieux P."/>
            <person name="Hiltunen Thoren M."/>
            <person name="Johannesson H."/>
        </authorList>
    </citation>
    <scope>NUCLEOTIDE SEQUENCE</scope>
    <source>
        <strain evidence="8">CBS 123565</strain>
    </source>
</reference>
<feature type="domain" description="Rhodopsin" evidence="7">
    <location>
        <begin position="60"/>
        <end position="187"/>
    </location>
</feature>
<feature type="transmembrane region" description="Helical" evidence="6">
    <location>
        <begin position="87"/>
        <end position="108"/>
    </location>
</feature>
<keyword evidence="2 6" id="KW-0812">Transmembrane</keyword>
<gene>
    <name evidence="8" type="ORF">BT67DRAFT_463869</name>
</gene>
<dbReference type="InterPro" id="IPR052337">
    <property type="entry name" value="SAT4-like"/>
</dbReference>
<dbReference type="EMBL" id="MU853419">
    <property type="protein sequence ID" value="KAK4132182.1"/>
    <property type="molecule type" value="Genomic_DNA"/>
</dbReference>
<keyword evidence="4 6" id="KW-0472">Membrane</keyword>
<dbReference type="AlphaFoldDB" id="A0AAN6UFS9"/>
<evidence type="ECO:0000256" key="6">
    <source>
        <dbReference type="SAM" id="Phobius"/>
    </source>
</evidence>
<organism evidence="8 9">
    <name type="scientific">Trichocladium antarcticum</name>
    <dbReference type="NCBI Taxonomy" id="1450529"/>
    <lineage>
        <taxon>Eukaryota</taxon>
        <taxon>Fungi</taxon>
        <taxon>Dikarya</taxon>
        <taxon>Ascomycota</taxon>
        <taxon>Pezizomycotina</taxon>
        <taxon>Sordariomycetes</taxon>
        <taxon>Sordariomycetidae</taxon>
        <taxon>Sordariales</taxon>
        <taxon>Chaetomiaceae</taxon>
        <taxon>Trichocladium</taxon>
    </lineage>
</organism>
<keyword evidence="9" id="KW-1185">Reference proteome</keyword>
<reference evidence="8" key="2">
    <citation type="submission" date="2023-05" db="EMBL/GenBank/DDBJ databases">
        <authorList>
            <consortium name="Lawrence Berkeley National Laboratory"/>
            <person name="Steindorff A."/>
            <person name="Hensen N."/>
            <person name="Bonometti L."/>
            <person name="Westerberg I."/>
            <person name="Brannstrom I.O."/>
            <person name="Guillou S."/>
            <person name="Cros-Aarteil S."/>
            <person name="Calhoun S."/>
            <person name="Haridas S."/>
            <person name="Kuo A."/>
            <person name="Mondo S."/>
            <person name="Pangilinan J."/>
            <person name="Riley R."/>
            <person name="Labutti K."/>
            <person name="Andreopoulos B."/>
            <person name="Lipzen A."/>
            <person name="Chen C."/>
            <person name="Yanf M."/>
            <person name="Daum C."/>
            <person name="Ng V."/>
            <person name="Clum A."/>
            <person name="Ohm R."/>
            <person name="Martin F."/>
            <person name="Silar P."/>
            <person name="Natvig D."/>
            <person name="Lalanne C."/>
            <person name="Gautier V."/>
            <person name="Ament-Velasquez S.L."/>
            <person name="Kruys A."/>
            <person name="Hutchinson M.I."/>
            <person name="Powell A.J."/>
            <person name="Barry K."/>
            <person name="Miller A.N."/>
            <person name="Grigoriev I.V."/>
            <person name="Debuchy R."/>
            <person name="Gladieux P."/>
            <person name="Thoren M.H."/>
            <person name="Johannesson H."/>
        </authorList>
    </citation>
    <scope>NUCLEOTIDE SEQUENCE</scope>
    <source>
        <strain evidence="8">CBS 123565</strain>
    </source>
</reference>
<evidence type="ECO:0000259" key="7">
    <source>
        <dbReference type="Pfam" id="PF20684"/>
    </source>
</evidence>
<evidence type="ECO:0000256" key="1">
    <source>
        <dbReference type="ARBA" id="ARBA00004141"/>
    </source>
</evidence>
<feature type="transmembrane region" description="Helical" evidence="6">
    <location>
        <begin position="57"/>
        <end position="75"/>
    </location>
</feature>
<feature type="domain" description="Rhodopsin" evidence="7">
    <location>
        <begin position="207"/>
        <end position="245"/>
    </location>
</feature>
<feature type="transmembrane region" description="Helical" evidence="6">
    <location>
        <begin position="115"/>
        <end position="137"/>
    </location>
</feature>
<dbReference type="PANTHER" id="PTHR33048:SF47">
    <property type="entry name" value="INTEGRAL MEMBRANE PROTEIN-RELATED"/>
    <property type="match status" value="1"/>
</dbReference>
<dbReference type="InterPro" id="IPR049326">
    <property type="entry name" value="Rhodopsin_dom_fungi"/>
</dbReference>
<sequence length="323" mass="35573">MSASGDWGPAPPGVDLTENQNADIIGSVIVIVAMGLSAVVLRIFTRLSRTGPGLAEDDYVILFAAGGGKHLWVVSFDDFTKLYQTTYAFVMVYITCITATKTSILLFYRRMFGTGIIWWIVLVLTICHGREVNITWVSGCRPVDYYWKQYTDPNAEGTCIDASLFYFINGIIGLFIDVAILLVPVPTNAAHQKDVCRRHPTPRKLLVKTPDFTWAMSKVFIWSCCEPFVGIMCACLPTYAPLVRRWWTAAQSRPANSYASSSGGGDTTLRGDDEVELTYDGSGKGLQDETVVAGLKGSLGSDGSVGYRSEIMVRKDFYWSSSV</sequence>
<dbReference type="Pfam" id="PF20684">
    <property type="entry name" value="Fung_rhodopsin"/>
    <property type="match status" value="2"/>
</dbReference>
<evidence type="ECO:0000256" key="4">
    <source>
        <dbReference type="ARBA" id="ARBA00023136"/>
    </source>
</evidence>